<gene>
    <name evidence="2" type="ORF">ASPCADRAFT_127572</name>
</gene>
<dbReference type="Proteomes" id="UP000188318">
    <property type="component" value="Unassembled WGS sequence"/>
</dbReference>
<keyword evidence="1" id="KW-0732">Signal</keyword>
<evidence type="ECO:0000256" key="1">
    <source>
        <dbReference type="SAM" id="SignalP"/>
    </source>
</evidence>
<protein>
    <submittedName>
        <fullName evidence="2">Uncharacterized protein</fullName>
    </submittedName>
</protein>
<feature type="signal peptide" evidence="1">
    <location>
        <begin position="1"/>
        <end position="18"/>
    </location>
</feature>
<name>A0A1R3RWY9_ASPC5</name>
<dbReference type="EMBL" id="KV907495">
    <property type="protein sequence ID" value="OOF98991.1"/>
    <property type="molecule type" value="Genomic_DNA"/>
</dbReference>
<dbReference type="Pfam" id="PF19271">
    <property type="entry name" value="Nis1"/>
    <property type="match status" value="1"/>
</dbReference>
<reference evidence="3" key="1">
    <citation type="journal article" date="2017" name="Genome Biol.">
        <title>Comparative genomics reveals high biological diversity and specific adaptations in the industrially and medically important fungal genus Aspergillus.</title>
        <authorList>
            <person name="de Vries R.P."/>
            <person name="Riley R."/>
            <person name="Wiebenga A."/>
            <person name="Aguilar-Osorio G."/>
            <person name="Amillis S."/>
            <person name="Uchima C.A."/>
            <person name="Anderluh G."/>
            <person name="Asadollahi M."/>
            <person name="Askin M."/>
            <person name="Barry K."/>
            <person name="Battaglia E."/>
            <person name="Bayram O."/>
            <person name="Benocci T."/>
            <person name="Braus-Stromeyer S.A."/>
            <person name="Caldana C."/>
            <person name="Canovas D."/>
            <person name="Cerqueira G.C."/>
            <person name="Chen F."/>
            <person name="Chen W."/>
            <person name="Choi C."/>
            <person name="Clum A."/>
            <person name="Dos Santos R.A."/>
            <person name="Damasio A.R."/>
            <person name="Diallinas G."/>
            <person name="Emri T."/>
            <person name="Fekete E."/>
            <person name="Flipphi M."/>
            <person name="Freyberg S."/>
            <person name="Gallo A."/>
            <person name="Gournas C."/>
            <person name="Habgood R."/>
            <person name="Hainaut M."/>
            <person name="Harispe M.L."/>
            <person name="Henrissat B."/>
            <person name="Hilden K.S."/>
            <person name="Hope R."/>
            <person name="Hossain A."/>
            <person name="Karabika E."/>
            <person name="Karaffa L."/>
            <person name="Karanyi Z."/>
            <person name="Krasevec N."/>
            <person name="Kuo A."/>
            <person name="Kusch H."/>
            <person name="LaButti K."/>
            <person name="Lagendijk E.L."/>
            <person name="Lapidus A."/>
            <person name="Levasseur A."/>
            <person name="Lindquist E."/>
            <person name="Lipzen A."/>
            <person name="Logrieco A.F."/>
            <person name="MacCabe A."/>
            <person name="Maekelae M.R."/>
            <person name="Malavazi I."/>
            <person name="Melin P."/>
            <person name="Meyer V."/>
            <person name="Mielnichuk N."/>
            <person name="Miskei M."/>
            <person name="Molnar A.P."/>
            <person name="Mule G."/>
            <person name="Ngan C.Y."/>
            <person name="Orejas M."/>
            <person name="Orosz E."/>
            <person name="Ouedraogo J.P."/>
            <person name="Overkamp K.M."/>
            <person name="Park H.-S."/>
            <person name="Perrone G."/>
            <person name="Piumi F."/>
            <person name="Punt P.J."/>
            <person name="Ram A.F."/>
            <person name="Ramon A."/>
            <person name="Rauscher S."/>
            <person name="Record E."/>
            <person name="Riano-Pachon D.M."/>
            <person name="Robert V."/>
            <person name="Roehrig J."/>
            <person name="Ruller R."/>
            <person name="Salamov A."/>
            <person name="Salih N.S."/>
            <person name="Samson R.A."/>
            <person name="Sandor E."/>
            <person name="Sanguinetti M."/>
            <person name="Schuetze T."/>
            <person name="Sepcic K."/>
            <person name="Shelest E."/>
            <person name="Sherlock G."/>
            <person name="Sophianopoulou V."/>
            <person name="Squina F.M."/>
            <person name="Sun H."/>
            <person name="Susca A."/>
            <person name="Todd R.B."/>
            <person name="Tsang A."/>
            <person name="Unkles S.E."/>
            <person name="van de Wiele N."/>
            <person name="van Rossen-Uffink D."/>
            <person name="Oliveira J.V."/>
            <person name="Vesth T.C."/>
            <person name="Visser J."/>
            <person name="Yu J.-H."/>
            <person name="Zhou M."/>
            <person name="Andersen M.R."/>
            <person name="Archer D.B."/>
            <person name="Baker S.E."/>
            <person name="Benoit I."/>
            <person name="Brakhage A.A."/>
            <person name="Braus G.H."/>
            <person name="Fischer R."/>
            <person name="Frisvad J.C."/>
            <person name="Goldman G.H."/>
            <person name="Houbraken J."/>
            <person name="Oakley B."/>
            <person name="Pocsi I."/>
            <person name="Scazzocchio C."/>
            <person name="Seiboth B."/>
            <person name="vanKuyk P.A."/>
            <person name="Wortman J."/>
            <person name="Dyer P.S."/>
            <person name="Grigoriev I.V."/>
        </authorList>
    </citation>
    <scope>NUCLEOTIDE SEQUENCE [LARGE SCALE GENOMIC DNA]</scope>
    <source>
        <strain evidence="3">ITEM 5010</strain>
    </source>
</reference>
<proteinExistence type="predicted"/>
<dbReference type="AlphaFoldDB" id="A0A1R3RWY9"/>
<dbReference type="OMA" id="QGIYIES"/>
<evidence type="ECO:0000313" key="3">
    <source>
        <dbReference type="Proteomes" id="UP000188318"/>
    </source>
</evidence>
<organism evidence="2 3">
    <name type="scientific">Aspergillus carbonarius (strain ITEM 5010)</name>
    <dbReference type="NCBI Taxonomy" id="602072"/>
    <lineage>
        <taxon>Eukaryota</taxon>
        <taxon>Fungi</taxon>
        <taxon>Dikarya</taxon>
        <taxon>Ascomycota</taxon>
        <taxon>Pezizomycotina</taxon>
        <taxon>Eurotiomycetes</taxon>
        <taxon>Eurotiomycetidae</taxon>
        <taxon>Eurotiales</taxon>
        <taxon>Aspergillaceae</taxon>
        <taxon>Aspergillus</taxon>
        <taxon>Aspergillus subgen. Circumdati</taxon>
    </lineage>
</organism>
<sequence>MKSILPLALCATTTLAQGIYINSPAAGSQLTAGSSITVQVARYNFIQSVAEIGLGIGISSCTNGCSDPTAALGTLGYNGGYDPEFGPGIHDQYENFTMTVPDITGPAQIGIVRAFLVGLGYTITIGSAVANVTIV</sequence>
<keyword evidence="3" id="KW-1185">Reference proteome</keyword>
<feature type="chain" id="PRO_5012255410" evidence="1">
    <location>
        <begin position="19"/>
        <end position="135"/>
    </location>
</feature>
<dbReference type="VEuPathDB" id="FungiDB:ASPCADRAFT_127572"/>
<dbReference type="InterPro" id="IPR045469">
    <property type="entry name" value="Nis1"/>
</dbReference>
<evidence type="ECO:0000313" key="2">
    <source>
        <dbReference type="EMBL" id="OOF98991.1"/>
    </source>
</evidence>
<accession>A0A1R3RWY9</accession>
<dbReference type="OrthoDB" id="2841294at2759"/>